<dbReference type="Proteomes" id="UP000465810">
    <property type="component" value="Unassembled WGS sequence"/>
</dbReference>
<dbReference type="AlphaFoldDB" id="A0A7X4KA83"/>
<evidence type="ECO:0000313" key="1">
    <source>
        <dbReference type="EMBL" id="MYM00194.1"/>
    </source>
</evidence>
<name>A0A7X4KA83_9SPHN</name>
<dbReference type="EMBL" id="WVTD01000032">
    <property type="protein sequence ID" value="MYM00194.1"/>
    <property type="molecule type" value="Genomic_DNA"/>
</dbReference>
<proteinExistence type="predicted"/>
<dbReference type="Pfam" id="PF20137">
    <property type="entry name" value="BubE"/>
    <property type="match status" value="1"/>
</dbReference>
<organism evidence="1 2">
    <name type="scientific">Novosphingobium silvae</name>
    <dbReference type="NCBI Taxonomy" id="2692619"/>
    <lineage>
        <taxon>Bacteria</taxon>
        <taxon>Pseudomonadati</taxon>
        <taxon>Pseudomonadota</taxon>
        <taxon>Alphaproteobacteria</taxon>
        <taxon>Sphingomonadales</taxon>
        <taxon>Sphingomonadaceae</taxon>
        <taxon>Novosphingobium</taxon>
    </lineage>
</organism>
<protein>
    <submittedName>
        <fullName evidence="1">Uncharacterized protein</fullName>
    </submittedName>
</protein>
<reference evidence="1 2" key="1">
    <citation type="submission" date="2019-12" db="EMBL/GenBank/DDBJ databases">
        <authorList>
            <person name="Feng G."/>
            <person name="Zhu H."/>
        </authorList>
    </citation>
    <scope>NUCLEOTIDE SEQUENCE [LARGE SCALE GENOMIC DNA]</scope>
    <source>
        <strain evidence="1 2">FGD1</strain>
    </source>
</reference>
<comment type="caution">
    <text evidence="1">The sequence shown here is derived from an EMBL/GenBank/DDBJ whole genome shotgun (WGS) entry which is preliminary data.</text>
</comment>
<accession>A0A7X4KA83</accession>
<gene>
    <name evidence="1" type="ORF">GR702_20795</name>
</gene>
<dbReference type="RefSeq" id="WP_160987463.1">
    <property type="nucleotide sequence ID" value="NZ_WVTD01000032.1"/>
</dbReference>
<evidence type="ECO:0000313" key="2">
    <source>
        <dbReference type="Proteomes" id="UP000465810"/>
    </source>
</evidence>
<dbReference type="InterPro" id="IPR045384">
    <property type="entry name" value="DUF6527"/>
</dbReference>
<sequence length="178" mass="20021">MTQLPARRTQFVGDAQYRGDAEALLRRPGDYALVHRGLLRSVVMACPDGCGETVVINLDPRAGKAWRLDRRGEGPTLYPSVWKEHGCKAHFVVWRGFIVWCERFEKGNVLPPYDQALEVLVLAALSDNASVTAEEVALRIDELVYDVDRAARTLAHKGLAKIHRYGNEVKFARREYSG</sequence>
<keyword evidence="2" id="KW-1185">Reference proteome</keyword>